<comment type="similarity">
    <text evidence="2">Belongs to the rubredoxin family.</text>
</comment>
<dbReference type="Pfam" id="PF01613">
    <property type="entry name" value="Flavin_Reduct"/>
    <property type="match status" value="1"/>
</dbReference>
<reference evidence="8" key="1">
    <citation type="journal article" date="2020" name="mSystems">
        <title>Genome- and Community-Level Interaction Insights into Carbon Utilization and Element Cycling Functions of Hydrothermarchaeota in Hydrothermal Sediment.</title>
        <authorList>
            <person name="Zhou Z."/>
            <person name="Liu Y."/>
            <person name="Xu W."/>
            <person name="Pan J."/>
            <person name="Luo Z.H."/>
            <person name="Li M."/>
        </authorList>
    </citation>
    <scope>NUCLEOTIDE SEQUENCE [LARGE SCALE GENOMIC DNA]</scope>
    <source>
        <strain evidence="8">SpSt-716</strain>
    </source>
</reference>
<evidence type="ECO:0000256" key="2">
    <source>
        <dbReference type="ARBA" id="ARBA00005337"/>
    </source>
</evidence>
<keyword evidence="3" id="KW-0813">Transport</keyword>
<dbReference type="Pfam" id="PF00301">
    <property type="entry name" value="Rubredoxin"/>
    <property type="match status" value="1"/>
</dbReference>
<gene>
    <name evidence="8" type="ORF">ENU96_02725</name>
</gene>
<dbReference type="Gene3D" id="2.20.28.10">
    <property type="match status" value="1"/>
</dbReference>
<dbReference type="InterPro" id="IPR002563">
    <property type="entry name" value="Flavin_Rdtase-like_dom"/>
</dbReference>
<sequence length="227" mass="24970">MNLEALFSLNCGMYVVAARAGESLGGCIVNALVQVTAFPPQLVVSIHKDNATCELVERSGYFAVSVLDQDTPLQLIGLFGFRSSRETRKFDQVPHVFGKTGMPILSEHTVAYVEAKVVSRLDAGTHILFLGEVVEAEFVNPSAVPMTYAYYRDVKGGKVPRKAATYKEEKVEPGEVERYRCKVCGYIYDSRFGDPDSGIPAGTRFADLPETWVCPICGVGKDQFERV</sequence>
<dbReference type="InterPro" id="IPR012349">
    <property type="entry name" value="Split_barrel_FMN-bd"/>
</dbReference>
<dbReference type="PANTHER" id="PTHR47627">
    <property type="entry name" value="RUBREDOXIN"/>
    <property type="match status" value="1"/>
</dbReference>
<organism evidence="8">
    <name type="scientific">Candidatus Caldatribacterium californiense</name>
    <dbReference type="NCBI Taxonomy" id="1454726"/>
    <lineage>
        <taxon>Bacteria</taxon>
        <taxon>Pseudomonadati</taxon>
        <taxon>Atribacterota</taxon>
        <taxon>Atribacteria</taxon>
        <taxon>Atribacterales</taxon>
        <taxon>Candidatus Caldatribacteriaceae</taxon>
        <taxon>Candidatus Caldatribacterium</taxon>
    </lineage>
</organism>
<dbReference type="SMART" id="SM00903">
    <property type="entry name" value="Flavin_Reduct"/>
    <property type="match status" value="1"/>
</dbReference>
<feature type="domain" description="Rubredoxin-like" evidence="7">
    <location>
        <begin position="176"/>
        <end position="227"/>
    </location>
</feature>
<keyword evidence="6" id="KW-0408">Iron</keyword>
<keyword evidence="4" id="KW-0479">Metal-binding</keyword>
<protein>
    <recommendedName>
        <fullName evidence="7">Rubredoxin-like domain-containing protein</fullName>
    </recommendedName>
</protein>
<dbReference type="InterPro" id="IPR024935">
    <property type="entry name" value="Rubredoxin_dom"/>
</dbReference>
<evidence type="ECO:0000256" key="6">
    <source>
        <dbReference type="ARBA" id="ARBA00023004"/>
    </source>
</evidence>
<dbReference type="EMBL" id="DTEN01000111">
    <property type="protein sequence ID" value="HGI74580.1"/>
    <property type="molecule type" value="Genomic_DNA"/>
</dbReference>
<keyword evidence="5" id="KW-0249">Electron transport</keyword>
<dbReference type="GO" id="GO:0009055">
    <property type="term" value="F:electron transfer activity"/>
    <property type="evidence" value="ECO:0007669"/>
    <property type="project" value="TreeGrafter"/>
</dbReference>
<dbReference type="Gene3D" id="2.30.110.10">
    <property type="entry name" value="Electron Transport, Fmn-binding Protein, Chain A"/>
    <property type="match status" value="1"/>
</dbReference>
<proteinExistence type="inferred from homology"/>
<dbReference type="InterPro" id="IPR050526">
    <property type="entry name" value="Rubredoxin_ET"/>
</dbReference>
<evidence type="ECO:0000256" key="3">
    <source>
        <dbReference type="ARBA" id="ARBA00022448"/>
    </source>
</evidence>
<dbReference type="CDD" id="cd00730">
    <property type="entry name" value="rubredoxin"/>
    <property type="match status" value="1"/>
</dbReference>
<name>A0A7V3YKZ0_9BACT</name>
<dbReference type="SUPFAM" id="SSF50475">
    <property type="entry name" value="FMN-binding split barrel"/>
    <property type="match status" value="1"/>
</dbReference>
<dbReference type="InterPro" id="IPR018527">
    <property type="entry name" value="Rubredoxin_Fe_BS"/>
</dbReference>
<evidence type="ECO:0000256" key="5">
    <source>
        <dbReference type="ARBA" id="ARBA00022982"/>
    </source>
</evidence>
<evidence type="ECO:0000313" key="8">
    <source>
        <dbReference type="EMBL" id="HGI74580.1"/>
    </source>
</evidence>
<dbReference type="GO" id="GO:0010181">
    <property type="term" value="F:FMN binding"/>
    <property type="evidence" value="ECO:0007669"/>
    <property type="project" value="InterPro"/>
</dbReference>
<comment type="cofactor">
    <cofactor evidence="1">
        <name>Fe(3+)</name>
        <dbReference type="ChEBI" id="CHEBI:29034"/>
    </cofactor>
</comment>
<dbReference type="GO" id="GO:0043448">
    <property type="term" value="P:alkane catabolic process"/>
    <property type="evidence" value="ECO:0007669"/>
    <property type="project" value="TreeGrafter"/>
</dbReference>
<comment type="caution">
    <text evidence="8">The sequence shown here is derived from an EMBL/GenBank/DDBJ whole genome shotgun (WGS) entry which is preliminary data.</text>
</comment>
<dbReference type="PROSITE" id="PS50903">
    <property type="entry name" value="RUBREDOXIN_LIKE"/>
    <property type="match status" value="1"/>
</dbReference>
<dbReference type="FunFam" id="2.20.28.10:FF:000001">
    <property type="entry name" value="Rubredoxin"/>
    <property type="match status" value="1"/>
</dbReference>
<dbReference type="SUPFAM" id="SSF57802">
    <property type="entry name" value="Rubredoxin-like"/>
    <property type="match status" value="1"/>
</dbReference>
<dbReference type="PROSITE" id="PS00202">
    <property type="entry name" value="RUBREDOXIN"/>
    <property type="match status" value="1"/>
</dbReference>
<evidence type="ECO:0000259" key="7">
    <source>
        <dbReference type="PROSITE" id="PS50903"/>
    </source>
</evidence>
<dbReference type="AlphaFoldDB" id="A0A7V3YKZ0"/>
<dbReference type="InterPro" id="IPR024934">
    <property type="entry name" value="Rubredoxin-like_dom"/>
</dbReference>
<accession>A0A7V3YKZ0</accession>
<evidence type="ECO:0000256" key="1">
    <source>
        <dbReference type="ARBA" id="ARBA00001965"/>
    </source>
</evidence>
<dbReference type="GO" id="GO:0016646">
    <property type="term" value="F:oxidoreductase activity, acting on the CH-NH group of donors, NAD or NADP as acceptor"/>
    <property type="evidence" value="ECO:0007669"/>
    <property type="project" value="UniProtKB-ARBA"/>
</dbReference>
<evidence type="ECO:0000256" key="4">
    <source>
        <dbReference type="ARBA" id="ARBA00022723"/>
    </source>
</evidence>
<dbReference type="PANTHER" id="PTHR47627:SF1">
    <property type="entry name" value="RUBREDOXIN-1-RELATED"/>
    <property type="match status" value="1"/>
</dbReference>
<dbReference type="PRINTS" id="PR00163">
    <property type="entry name" value="RUBREDOXIN"/>
</dbReference>
<dbReference type="GO" id="GO:0005506">
    <property type="term" value="F:iron ion binding"/>
    <property type="evidence" value="ECO:0007669"/>
    <property type="project" value="InterPro"/>
</dbReference>